<reference evidence="1 2" key="1">
    <citation type="journal article" date="2015" name="Nature">
        <title>rRNA introns, odd ribosomes, and small enigmatic genomes across a large radiation of phyla.</title>
        <authorList>
            <person name="Brown C.T."/>
            <person name="Hug L.A."/>
            <person name="Thomas B.C."/>
            <person name="Sharon I."/>
            <person name="Castelle C.J."/>
            <person name="Singh A."/>
            <person name="Wilkins M.J."/>
            <person name="Williams K.H."/>
            <person name="Banfield J.F."/>
        </authorList>
    </citation>
    <scope>NUCLEOTIDE SEQUENCE [LARGE SCALE GENOMIC DNA]</scope>
</reference>
<evidence type="ECO:0000313" key="1">
    <source>
        <dbReference type="EMBL" id="KKQ74126.1"/>
    </source>
</evidence>
<gene>
    <name evidence="1" type="ORF">US96_C0040G0018</name>
</gene>
<evidence type="ECO:0008006" key="3">
    <source>
        <dbReference type="Google" id="ProtNLM"/>
    </source>
</evidence>
<sequence>MQKESKLIRGFTEDESLRIEDHLSKLIPHLTPERYVIVGGLAIRYHLQNAGIAYPQRPFNDLDIIAEDLSVIHSSISKDFMIYHFHQKDDFFYFSLADGKTRTKTDIFDYENAPEETIMVPFGNQKIKIVSIEDQLAQTVYDIQRISQETRVDPKQFLDANLLVQIANIDKAQAQWKKRRKPEFPKSIEGAIERAESIRETHPEWIQKSPFRKPEPYKCDGCVLSHDFPLTPMDKIYKALGYIE</sequence>
<dbReference type="AlphaFoldDB" id="A0A0G0NAK7"/>
<protein>
    <recommendedName>
        <fullName evidence="3">Nucleotidyl transferase AbiEii/AbiGii toxin family protein</fullName>
    </recommendedName>
</protein>
<evidence type="ECO:0000313" key="2">
    <source>
        <dbReference type="Proteomes" id="UP000034181"/>
    </source>
</evidence>
<proteinExistence type="predicted"/>
<name>A0A0G0NAK7_9BACT</name>
<dbReference type="EMBL" id="LBUZ01000040">
    <property type="protein sequence ID" value="KKQ74126.1"/>
    <property type="molecule type" value="Genomic_DNA"/>
</dbReference>
<dbReference type="Proteomes" id="UP000034181">
    <property type="component" value="Unassembled WGS sequence"/>
</dbReference>
<accession>A0A0G0NAK7</accession>
<comment type="caution">
    <text evidence="1">The sequence shown here is derived from an EMBL/GenBank/DDBJ whole genome shotgun (WGS) entry which is preliminary data.</text>
</comment>
<organism evidence="1 2">
    <name type="scientific">Candidatus Woesebacteria bacterium GW2011_GWB1_38_5b</name>
    <dbReference type="NCBI Taxonomy" id="1618569"/>
    <lineage>
        <taxon>Bacteria</taxon>
        <taxon>Candidatus Woeseibacteriota</taxon>
    </lineage>
</organism>